<dbReference type="EMBL" id="HG793130">
    <property type="protein sequence ID" value="CDK29204.1"/>
    <property type="molecule type" value="Genomic_DNA"/>
</dbReference>
<reference evidence="6" key="2">
    <citation type="submission" date="2014-02" db="EMBL/GenBank/DDBJ databases">
        <title>Complete DNA sequence of /Kuraishia capsulata/ illustrates novel genomic features among budding yeasts (/Saccharomycotina/).</title>
        <authorList>
            <person name="Morales L."/>
            <person name="Noel B."/>
            <person name="Porcel B."/>
            <person name="Marcet-Houben M."/>
            <person name="Hullo M-F."/>
            <person name="Sacerdot C."/>
            <person name="Tekaia F."/>
            <person name="Leh-Louis V."/>
            <person name="Despons L."/>
            <person name="Khanna V."/>
            <person name="Aury J-M."/>
            <person name="Barbe V."/>
            <person name="Couloux A."/>
            <person name="Labadie K."/>
            <person name="Pelletier E."/>
            <person name="Souciet J-L."/>
            <person name="Boekhout T."/>
            <person name="Gabaldon T."/>
            <person name="Wincker P."/>
            <person name="Dujon B."/>
        </authorList>
    </citation>
    <scope>NUCLEOTIDE SEQUENCE</scope>
    <source>
        <strain evidence="6">CBS 1993</strain>
    </source>
</reference>
<feature type="transmembrane region" description="Helical" evidence="5">
    <location>
        <begin position="219"/>
        <end position="239"/>
    </location>
</feature>
<keyword evidence="4 5" id="KW-0472">Membrane</keyword>
<feature type="transmembrane region" description="Helical" evidence="5">
    <location>
        <begin position="476"/>
        <end position="499"/>
    </location>
</feature>
<feature type="transmembrane region" description="Helical" evidence="5">
    <location>
        <begin position="100"/>
        <end position="118"/>
    </location>
</feature>
<comment type="subcellular location">
    <subcellularLocation>
        <location evidence="1">Membrane</location>
        <topology evidence="1">Multi-pass membrane protein</topology>
    </subcellularLocation>
</comment>
<dbReference type="OrthoDB" id="5215911at2759"/>
<feature type="transmembrane region" description="Helical" evidence="5">
    <location>
        <begin position="192"/>
        <end position="213"/>
    </location>
</feature>
<accession>W6MR46</accession>
<reference evidence="6" key="1">
    <citation type="submission" date="2013-12" db="EMBL/GenBank/DDBJ databases">
        <authorList>
            <person name="Genoscope - CEA"/>
        </authorList>
    </citation>
    <scope>NUCLEOTIDE SEQUENCE</scope>
    <source>
        <strain evidence="6">CBS 1993</strain>
    </source>
</reference>
<evidence type="ECO:0000256" key="1">
    <source>
        <dbReference type="ARBA" id="ARBA00004141"/>
    </source>
</evidence>
<evidence type="ECO:0000256" key="2">
    <source>
        <dbReference type="ARBA" id="ARBA00022692"/>
    </source>
</evidence>
<dbReference type="InterPro" id="IPR036259">
    <property type="entry name" value="MFS_trans_sf"/>
</dbReference>
<evidence type="ECO:0000313" key="7">
    <source>
        <dbReference type="Proteomes" id="UP000019384"/>
    </source>
</evidence>
<dbReference type="CDD" id="cd17323">
    <property type="entry name" value="MFS_Tpo1_MDR_like"/>
    <property type="match status" value="1"/>
</dbReference>
<evidence type="ECO:0000256" key="5">
    <source>
        <dbReference type="SAM" id="Phobius"/>
    </source>
</evidence>
<feature type="transmembrane region" description="Helical" evidence="5">
    <location>
        <begin position="445"/>
        <end position="464"/>
    </location>
</feature>
<feature type="transmembrane region" description="Helical" evidence="5">
    <location>
        <begin position="361"/>
        <end position="385"/>
    </location>
</feature>
<dbReference type="PANTHER" id="PTHR23502:SF34">
    <property type="entry name" value="PROTEIN HOL1"/>
    <property type="match status" value="1"/>
</dbReference>
<name>W6MR46_9ASCO</name>
<dbReference type="InterPro" id="IPR011701">
    <property type="entry name" value="MFS"/>
</dbReference>
<evidence type="ECO:0000313" key="6">
    <source>
        <dbReference type="EMBL" id="CDK29204.1"/>
    </source>
</evidence>
<dbReference type="AlphaFoldDB" id="W6MR46"/>
<dbReference type="PANTHER" id="PTHR23502">
    <property type="entry name" value="MAJOR FACILITATOR SUPERFAMILY"/>
    <property type="match status" value="1"/>
</dbReference>
<dbReference type="GeneID" id="34522580"/>
<evidence type="ECO:0000256" key="4">
    <source>
        <dbReference type="ARBA" id="ARBA00023136"/>
    </source>
</evidence>
<dbReference type="GO" id="GO:0015665">
    <property type="term" value="F:alcohol transmembrane transporter activity"/>
    <property type="evidence" value="ECO:0007669"/>
    <property type="project" value="EnsemblFungi"/>
</dbReference>
<evidence type="ECO:0008006" key="8">
    <source>
        <dbReference type="Google" id="ProtNLM"/>
    </source>
</evidence>
<feature type="transmembrane region" description="Helical" evidence="5">
    <location>
        <begin position="506"/>
        <end position="527"/>
    </location>
</feature>
<keyword evidence="2 5" id="KW-0812">Transmembrane</keyword>
<dbReference type="GO" id="GO:0015203">
    <property type="term" value="F:polyamine transmembrane transporter activity"/>
    <property type="evidence" value="ECO:0007669"/>
    <property type="project" value="EnsemblFungi"/>
</dbReference>
<dbReference type="GO" id="GO:0006812">
    <property type="term" value="P:monoatomic cation transport"/>
    <property type="evidence" value="ECO:0007669"/>
    <property type="project" value="EnsemblFungi"/>
</dbReference>
<dbReference type="Pfam" id="PF07690">
    <property type="entry name" value="MFS_1"/>
    <property type="match status" value="1"/>
</dbReference>
<feature type="transmembrane region" description="Helical" evidence="5">
    <location>
        <begin position="405"/>
        <end position="433"/>
    </location>
</feature>
<dbReference type="GO" id="GO:0000324">
    <property type="term" value="C:fungal-type vacuole"/>
    <property type="evidence" value="ECO:0007669"/>
    <property type="project" value="TreeGrafter"/>
</dbReference>
<feature type="transmembrane region" description="Helical" evidence="5">
    <location>
        <begin position="542"/>
        <end position="562"/>
    </location>
</feature>
<dbReference type="GO" id="GO:0015850">
    <property type="term" value="P:organic hydroxy compound transport"/>
    <property type="evidence" value="ECO:0007669"/>
    <property type="project" value="EnsemblFungi"/>
</dbReference>
<gene>
    <name evidence="6" type="ORF">KUCA_T00005192001</name>
</gene>
<dbReference type="GO" id="GO:0022890">
    <property type="term" value="F:inorganic cation transmembrane transporter activity"/>
    <property type="evidence" value="ECO:0007669"/>
    <property type="project" value="EnsemblFungi"/>
</dbReference>
<proteinExistence type="predicted"/>
<dbReference type="Proteomes" id="UP000019384">
    <property type="component" value="Unassembled WGS sequence"/>
</dbReference>
<dbReference type="GO" id="GO:0005886">
    <property type="term" value="C:plasma membrane"/>
    <property type="evidence" value="ECO:0007669"/>
    <property type="project" value="TreeGrafter"/>
</dbReference>
<dbReference type="RefSeq" id="XP_022461192.1">
    <property type="nucleotide sequence ID" value="XM_022600363.1"/>
</dbReference>
<sequence length="584" mass="65652">MEKYTDRYHPDYIPGTYSIYASSLSNTDNKDVERLKTRNGVILLPQPTDSPNDPLNWHYWRKAWHFLLVTFITAFSAAISNDAGAAQDSLNEIYGISYDAMNTGAGVLFLAIGYGTWLMAPFSSLYGRKLTYIICCLSGLAGCCWFASSKTTADTIWSQLFVGASESVAEAQVQLSLSDLFFRHQLGSVMTVYILATSIGTYLGPLIAGFISSNQNFRWVGWWGAIISGILFVFILFGYEDTMFDYKRFAPTLDGESAHAYYSNQIDEALSNALADEQQGEKGRAVVKIPSEKLKNQPIVRRRALEMLDSNPPTRVYPDNNGADDKQWSYWRRIQIITKGPNLRGWGIKQYFQLLWMNCRVFFFPPVILSGLMWGSQDAFLSFYLTTEDTEFYDAPWNYSDAAVAIMNVPCLIGAVIGCLYAGSALDYFVLWMARRNGGVVEAEFRLYFAFLSGIICPAGLLMFGIGTARQLDWRVIYVGLGFVGFGWGCSGDIAMSYLMDSYPEMVLEGMVGVAVINNTISCIFTFTCSDWLNTSGTEKTYIALAILNFTVMFLALPFIVWGRRMRAFTKKYYVSFIEMRDGI</sequence>
<keyword evidence="3 5" id="KW-1133">Transmembrane helix</keyword>
<dbReference type="SUPFAM" id="SSF103473">
    <property type="entry name" value="MFS general substrate transporter"/>
    <property type="match status" value="1"/>
</dbReference>
<organism evidence="6 7">
    <name type="scientific">Kuraishia capsulata CBS 1993</name>
    <dbReference type="NCBI Taxonomy" id="1382522"/>
    <lineage>
        <taxon>Eukaryota</taxon>
        <taxon>Fungi</taxon>
        <taxon>Dikarya</taxon>
        <taxon>Ascomycota</taxon>
        <taxon>Saccharomycotina</taxon>
        <taxon>Pichiomycetes</taxon>
        <taxon>Pichiales</taxon>
        <taxon>Pichiaceae</taxon>
        <taxon>Kuraishia</taxon>
    </lineage>
</organism>
<evidence type="ECO:0000256" key="3">
    <source>
        <dbReference type="ARBA" id="ARBA00022989"/>
    </source>
</evidence>
<dbReference type="STRING" id="1382522.W6MR46"/>
<dbReference type="Gene3D" id="1.20.1250.20">
    <property type="entry name" value="MFS general substrate transporter like domains"/>
    <property type="match status" value="1"/>
</dbReference>
<protein>
    <recommendedName>
        <fullName evidence="8">Major facilitator superfamily (MFS) profile domain-containing protein</fullName>
    </recommendedName>
</protein>
<dbReference type="HOGENOM" id="CLU_008455_13_3_1"/>
<feature type="transmembrane region" description="Helical" evidence="5">
    <location>
        <begin position="63"/>
        <end position="79"/>
    </location>
</feature>
<keyword evidence="7" id="KW-1185">Reference proteome</keyword>